<gene>
    <name evidence="2" type="ORF">BDK63_003622</name>
</gene>
<feature type="transmembrane region" description="Helical" evidence="1">
    <location>
        <begin position="12"/>
        <end position="31"/>
    </location>
</feature>
<feature type="transmembrane region" description="Helical" evidence="1">
    <location>
        <begin position="75"/>
        <end position="92"/>
    </location>
</feature>
<organism evidence="2 3">
    <name type="scientific">Halomonas campaniensis</name>
    <dbReference type="NCBI Taxonomy" id="213554"/>
    <lineage>
        <taxon>Bacteria</taxon>
        <taxon>Pseudomonadati</taxon>
        <taxon>Pseudomonadota</taxon>
        <taxon>Gammaproteobacteria</taxon>
        <taxon>Oceanospirillales</taxon>
        <taxon>Halomonadaceae</taxon>
        <taxon>Halomonas</taxon>
    </lineage>
</organism>
<dbReference type="EMBL" id="JACHZF010000051">
    <property type="protein sequence ID" value="MBB3332721.1"/>
    <property type="molecule type" value="Genomic_DNA"/>
</dbReference>
<feature type="transmembrane region" description="Helical" evidence="1">
    <location>
        <begin position="43"/>
        <end position="63"/>
    </location>
</feature>
<keyword evidence="3" id="KW-1185">Reference proteome</keyword>
<dbReference type="AlphaFoldDB" id="A0A7W5PD75"/>
<evidence type="ECO:0000313" key="2">
    <source>
        <dbReference type="EMBL" id="MBB3332721.1"/>
    </source>
</evidence>
<sequence>MDASTPPDRRLIGAFIGTTFFTFVVLLHVTFPNMGGTGLRMPHNAAVWMGLALMMALAMWPAARGVIRFSAFHKGLGLLLLALWLPFLWSWNEASLIALPRLLTVTAGAILLLGIAQLPLTRRDWWWLGMAILTGPHCQASWSLSGC</sequence>
<evidence type="ECO:0000256" key="1">
    <source>
        <dbReference type="SAM" id="Phobius"/>
    </source>
</evidence>
<keyword evidence="1" id="KW-1133">Transmembrane helix</keyword>
<accession>A0A7W5PD75</accession>
<name>A0A7W5PD75_9GAMM</name>
<protein>
    <submittedName>
        <fullName evidence="2">Uncharacterized protein</fullName>
    </submittedName>
</protein>
<evidence type="ECO:0000313" key="3">
    <source>
        <dbReference type="Proteomes" id="UP000553442"/>
    </source>
</evidence>
<feature type="transmembrane region" description="Helical" evidence="1">
    <location>
        <begin position="98"/>
        <end position="120"/>
    </location>
</feature>
<dbReference type="Proteomes" id="UP000553442">
    <property type="component" value="Unassembled WGS sequence"/>
</dbReference>
<proteinExistence type="predicted"/>
<keyword evidence="1" id="KW-0812">Transmembrane</keyword>
<dbReference type="RefSeq" id="WP_183334483.1">
    <property type="nucleotide sequence ID" value="NZ_JACHZF010000051.1"/>
</dbReference>
<keyword evidence="1" id="KW-0472">Membrane</keyword>
<comment type="caution">
    <text evidence="2">The sequence shown here is derived from an EMBL/GenBank/DDBJ whole genome shotgun (WGS) entry which is preliminary data.</text>
</comment>
<reference evidence="2 3" key="1">
    <citation type="submission" date="2020-08" db="EMBL/GenBank/DDBJ databases">
        <title>Genomic Encyclopedia of Archaeal and Bacterial Type Strains, Phase II (KMG-II): from individual species to whole genera.</title>
        <authorList>
            <person name="Goeker M."/>
        </authorList>
    </citation>
    <scope>NUCLEOTIDE SEQUENCE [LARGE SCALE GENOMIC DNA]</scope>
    <source>
        <strain evidence="2 3">5AG</strain>
    </source>
</reference>